<dbReference type="GO" id="GO:0016042">
    <property type="term" value="P:lipid catabolic process"/>
    <property type="evidence" value="ECO:0007669"/>
    <property type="project" value="UniProtKB-UniRule"/>
</dbReference>
<dbReference type="Gene3D" id="3.40.1090.10">
    <property type="entry name" value="Cytosolic phospholipase A2 catalytic domain"/>
    <property type="match status" value="2"/>
</dbReference>
<dbReference type="OrthoDB" id="9770965at2"/>
<dbReference type="InterPro" id="IPR016035">
    <property type="entry name" value="Acyl_Trfase/lysoPLipase"/>
</dbReference>
<proteinExistence type="predicted"/>
<dbReference type="SUPFAM" id="SSF52151">
    <property type="entry name" value="FabD/lysophospholipase-like"/>
    <property type="match status" value="1"/>
</dbReference>
<dbReference type="PANTHER" id="PTHR46394:SF1">
    <property type="entry name" value="PNPLA DOMAIN-CONTAINING PROTEIN"/>
    <property type="match status" value="1"/>
</dbReference>
<protein>
    <submittedName>
        <fullName evidence="4">NTE family protein</fullName>
    </submittedName>
</protein>
<gene>
    <name evidence="4" type="ORF">SAMN05444392_101562</name>
</gene>
<dbReference type="PROSITE" id="PS51635">
    <property type="entry name" value="PNPLA"/>
    <property type="match status" value="1"/>
</dbReference>
<reference evidence="4 5" key="1">
    <citation type="submission" date="2016-11" db="EMBL/GenBank/DDBJ databases">
        <authorList>
            <person name="Jaros S."/>
            <person name="Januszkiewicz K."/>
            <person name="Wedrychowicz H."/>
        </authorList>
    </citation>
    <scope>NUCLEOTIDE SEQUENCE [LARGE SCALE GENOMIC DNA]</scope>
    <source>
        <strain evidence="4 5">DSM 44666</strain>
    </source>
</reference>
<accession>A0A1M4TNR1</accession>
<evidence type="ECO:0000313" key="5">
    <source>
        <dbReference type="Proteomes" id="UP000184476"/>
    </source>
</evidence>
<dbReference type="PANTHER" id="PTHR46394">
    <property type="entry name" value="ANNEXIN"/>
    <property type="match status" value="1"/>
</dbReference>
<dbReference type="AlphaFoldDB" id="A0A1M4TNR1"/>
<dbReference type="RefSeq" id="WP_073151532.1">
    <property type="nucleotide sequence ID" value="NZ_FQVL01000001.1"/>
</dbReference>
<organism evidence="4 5">
    <name type="scientific">Seinonella peptonophila</name>
    <dbReference type="NCBI Taxonomy" id="112248"/>
    <lineage>
        <taxon>Bacteria</taxon>
        <taxon>Bacillati</taxon>
        <taxon>Bacillota</taxon>
        <taxon>Bacilli</taxon>
        <taxon>Bacillales</taxon>
        <taxon>Thermoactinomycetaceae</taxon>
        <taxon>Seinonella</taxon>
    </lineage>
</organism>
<dbReference type="GO" id="GO:0016787">
    <property type="term" value="F:hydrolase activity"/>
    <property type="evidence" value="ECO:0007669"/>
    <property type="project" value="UniProtKB-UniRule"/>
</dbReference>
<dbReference type="InterPro" id="IPR052580">
    <property type="entry name" value="Lipid_Hydrolase"/>
</dbReference>
<feature type="short sequence motif" description="DGA/G" evidence="2">
    <location>
        <begin position="186"/>
        <end position="188"/>
    </location>
</feature>
<keyword evidence="1 2" id="KW-0443">Lipid metabolism</keyword>
<dbReference type="InterPro" id="IPR002641">
    <property type="entry name" value="PNPLA_dom"/>
</dbReference>
<sequence length="310" mass="35030">MDADLVVEGGGVKVIGLVGALLVAEKKGFTWKRVAGTSAGSIVTTLLAAGFRADELYKLLLEFDMSQLIHKSPIQRIPYIGSALKVWLSKGLHSASPLEAWIDSLLARKGVRTFADLNHEMEINIIASDITTGNLMVLPRDLPRYGYDPANFSVAKAVRMSCSIPFFFEPTKILNRETTKECYVVDGAVLSNFPVWIFDDLPERPTFGLRLFSKEKHHFHEIHGPISMFTSMFLTMMDAHDNLYIHKKDQLRTITVPSLEVKLTDFSISREKKEQLFRSGVKAAEVFFDNWTIEKYIQTRYQPVAKDKVI</sequence>
<dbReference type="EMBL" id="FQVL01000001">
    <property type="protein sequence ID" value="SHE46149.1"/>
    <property type="molecule type" value="Genomic_DNA"/>
</dbReference>
<keyword evidence="2" id="KW-0442">Lipid degradation</keyword>
<evidence type="ECO:0000256" key="1">
    <source>
        <dbReference type="ARBA" id="ARBA00023098"/>
    </source>
</evidence>
<evidence type="ECO:0000256" key="2">
    <source>
        <dbReference type="PROSITE-ProRule" id="PRU01161"/>
    </source>
</evidence>
<feature type="domain" description="PNPLA" evidence="3">
    <location>
        <begin position="5"/>
        <end position="199"/>
    </location>
</feature>
<name>A0A1M4TNR1_9BACL</name>
<comment type="caution">
    <text evidence="2">Lacks conserved residue(s) required for the propagation of feature annotation.</text>
</comment>
<dbReference type="STRING" id="112248.SAMN05444392_101562"/>
<dbReference type="Proteomes" id="UP000184476">
    <property type="component" value="Unassembled WGS sequence"/>
</dbReference>
<feature type="short sequence motif" description="GXSXG" evidence="2">
    <location>
        <begin position="36"/>
        <end position="40"/>
    </location>
</feature>
<feature type="active site" description="Proton acceptor" evidence="2">
    <location>
        <position position="186"/>
    </location>
</feature>
<keyword evidence="5" id="KW-1185">Reference proteome</keyword>
<evidence type="ECO:0000313" key="4">
    <source>
        <dbReference type="EMBL" id="SHE46149.1"/>
    </source>
</evidence>
<keyword evidence="2" id="KW-0378">Hydrolase</keyword>
<dbReference type="CDD" id="cd07207">
    <property type="entry name" value="Pat_ExoU_VipD_like"/>
    <property type="match status" value="1"/>
</dbReference>
<evidence type="ECO:0000259" key="3">
    <source>
        <dbReference type="PROSITE" id="PS51635"/>
    </source>
</evidence>
<dbReference type="Pfam" id="PF01734">
    <property type="entry name" value="Patatin"/>
    <property type="match status" value="1"/>
</dbReference>
<feature type="active site" description="Nucleophile" evidence="2">
    <location>
        <position position="38"/>
    </location>
</feature>